<dbReference type="InterPro" id="IPR026579">
    <property type="entry name" value="FtsQ"/>
</dbReference>
<keyword evidence="8 9" id="KW-0131">Cell cycle</keyword>
<dbReference type="Pfam" id="PF03799">
    <property type="entry name" value="FtsQ_DivIB_C"/>
    <property type="match status" value="1"/>
</dbReference>
<evidence type="ECO:0000256" key="8">
    <source>
        <dbReference type="ARBA" id="ARBA00023306"/>
    </source>
</evidence>
<evidence type="ECO:0000256" key="4">
    <source>
        <dbReference type="ARBA" id="ARBA00022618"/>
    </source>
</evidence>
<keyword evidence="6 9" id="KW-1133">Transmembrane helix</keyword>
<dbReference type="PROSITE" id="PS51779">
    <property type="entry name" value="POTRA"/>
    <property type="match status" value="1"/>
</dbReference>
<comment type="subunit">
    <text evidence="9">Part of a complex composed of FtsB, FtsL and FtsQ.</text>
</comment>
<evidence type="ECO:0000256" key="7">
    <source>
        <dbReference type="ARBA" id="ARBA00023136"/>
    </source>
</evidence>
<evidence type="ECO:0000313" key="11">
    <source>
        <dbReference type="EMBL" id="SDX06787.1"/>
    </source>
</evidence>
<dbReference type="STRING" id="1058.SAMN05421783_113106"/>
<keyword evidence="4 9" id="KW-0132">Cell division</keyword>
<evidence type="ECO:0000259" key="10">
    <source>
        <dbReference type="PROSITE" id="PS51779"/>
    </source>
</evidence>
<keyword evidence="2 9" id="KW-1003">Cell membrane</keyword>
<accession>A0A1H2YNP4</accession>
<dbReference type="EMBL" id="FNNZ01000013">
    <property type="protein sequence ID" value="SDX06787.1"/>
    <property type="molecule type" value="Genomic_DNA"/>
</dbReference>
<dbReference type="Gene3D" id="3.40.50.11690">
    <property type="entry name" value="Cell division protein FtsQ/DivIB"/>
    <property type="match status" value="1"/>
</dbReference>
<evidence type="ECO:0000256" key="5">
    <source>
        <dbReference type="ARBA" id="ARBA00022692"/>
    </source>
</evidence>
<dbReference type="OrthoDB" id="9790370at2"/>
<dbReference type="InterPro" id="IPR034746">
    <property type="entry name" value="POTRA"/>
</dbReference>
<dbReference type="HAMAP" id="MF_00911">
    <property type="entry name" value="FtsQ_subfam"/>
    <property type="match status" value="1"/>
</dbReference>
<keyword evidence="3 9" id="KW-0997">Cell inner membrane</keyword>
<evidence type="ECO:0000256" key="9">
    <source>
        <dbReference type="HAMAP-Rule" id="MF_00911"/>
    </source>
</evidence>
<dbReference type="InterPro" id="IPR005548">
    <property type="entry name" value="Cell_div_FtsQ/DivIB_C"/>
</dbReference>
<dbReference type="GO" id="GO:0043093">
    <property type="term" value="P:FtsZ-dependent cytokinesis"/>
    <property type="evidence" value="ECO:0007669"/>
    <property type="project" value="UniProtKB-UniRule"/>
</dbReference>
<dbReference type="AlphaFoldDB" id="A0A1H2YNP4"/>
<keyword evidence="12" id="KW-1185">Reference proteome</keyword>
<name>A0A1H2YNP4_THIRO</name>
<gene>
    <name evidence="9" type="primary">ftsQ</name>
    <name evidence="11" type="ORF">SAMN05421783_113106</name>
</gene>
<evidence type="ECO:0000313" key="12">
    <source>
        <dbReference type="Proteomes" id="UP000198816"/>
    </source>
</evidence>
<comment type="function">
    <text evidence="9">Essential cell division protein. May link together the upstream cell division proteins, which are predominantly cytoplasmic, with the downstream cell division proteins, which are predominantly periplasmic. May control correct divisome assembly.</text>
</comment>
<dbReference type="InterPro" id="IPR045335">
    <property type="entry name" value="FtsQ_C_sf"/>
</dbReference>
<keyword evidence="5 9" id="KW-0812">Transmembrane</keyword>
<dbReference type="InterPro" id="IPR013685">
    <property type="entry name" value="POTRA_FtsQ_type"/>
</dbReference>
<sequence>MADPARITPPVVEVRERRSGPWLALVGFLLISAMASGVWLLGHWEPQLLPVRIIEVEGELHHHSSRLLQETISERLRGGILTADLKDLKQAAEDLAWVGRASVRRVWPDRLRVAVEEHRPIARWNRDGLVTAEGIVFRPGTGTVPAGLPLLEGEDRRAPEVVKRYAQWRDDLMLIGHLIQTLSVDPRGAWRVELVMGVELYLGTEGVDQRLARYIASATQLEAAGQPLVVDLRYSNGFAVKWAANAEPQARATTDRPTRSGKRG</sequence>
<evidence type="ECO:0000256" key="6">
    <source>
        <dbReference type="ARBA" id="ARBA00022989"/>
    </source>
</evidence>
<proteinExistence type="inferred from homology"/>
<evidence type="ECO:0000256" key="2">
    <source>
        <dbReference type="ARBA" id="ARBA00022475"/>
    </source>
</evidence>
<feature type="domain" description="POTRA" evidence="10">
    <location>
        <begin position="49"/>
        <end position="118"/>
    </location>
</feature>
<organism evidence="11 12">
    <name type="scientific">Thiocapsa roseopersicina</name>
    <dbReference type="NCBI Taxonomy" id="1058"/>
    <lineage>
        <taxon>Bacteria</taxon>
        <taxon>Pseudomonadati</taxon>
        <taxon>Pseudomonadota</taxon>
        <taxon>Gammaproteobacteria</taxon>
        <taxon>Chromatiales</taxon>
        <taxon>Chromatiaceae</taxon>
        <taxon>Thiocapsa</taxon>
    </lineage>
</organism>
<comment type="subcellular location">
    <subcellularLocation>
        <location evidence="9">Cell inner membrane</location>
        <topology evidence="9">Single-pass type II membrane protein</topology>
    </subcellularLocation>
    <subcellularLocation>
        <location evidence="1">Membrane</location>
    </subcellularLocation>
    <text evidence="9">Localizes to the division septum.</text>
</comment>
<dbReference type="PANTHER" id="PTHR35851">
    <property type="entry name" value="CELL DIVISION PROTEIN FTSQ"/>
    <property type="match status" value="1"/>
</dbReference>
<reference evidence="12" key="1">
    <citation type="submission" date="2016-10" db="EMBL/GenBank/DDBJ databases">
        <authorList>
            <person name="Varghese N."/>
            <person name="Submissions S."/>
        </authorList>
    </citation>
    <scope>NUCLEOTIDE SEQUENCE [LARGE SCALE GENOMIC DNA]</scope>
    <source>
        <strain evidence="12">DSM 217</strain>
    </source>
</reference>
<dbReference type="PANTHER" id="PTHR35851:SF1">
    <property type="entry name" value="CELL DIVISION PROTEIN FTSQ"/>
    <property type="match status" value="1"/>
</dbReference>
<dbReference type="Gene3D" id="3.10.20.310">
    <property type="entry name" value="membrane protein fhac"/>
    <property type="match status" value="1"/>
</dbReference>
<dbReference type="RefSeq" id="WP_093033436.1">
    <property type="nucleotide sequence ID" value="NZ_FNNZ01000013.1"/>
</dbReference>
<dbReference type="GO" id="GO:0032153">
    <property type="term" value="C:cell division site"/>
    <property type="evidence" value="ECO:0007669"/>
    <property type="project" value="UniProtKB-UniRule"/>
</dbReference>
<comment type="similarity">
    <text evidence="9">Belongs to the FtsQ/DivIB family. FtsQ subfamily.</text>
</comment>
<dbReference type="GO" id="GO:0090529">
    <property type="term" value="P:cell septum assembly"/>
    <property type="evidence" value="ECO:0007669"/>
    <property type="project" value="InterPro"/>
</dbReference>
<dbReference type="GO" id="GO:0005886">
    <property type="term" value="C:plasma membrane"/>
    <property type="evidence" value="ECO:0007669"/>
    <property type="project" value="UniProtKB-SubCell"/>
</dbReference>
<evidence type="ECO:0000256" key="3">
    <source>
        <dbReference type="ARBA" id="ARBA00022519"/>
    </source>
</evidence>
<evidence type="ECO:0000256" key="1">
    <source>
        <dbReference type="ARBA" id="ARBA00004370"/>
    </source>
</evidence>
<dbReference type="Pfam" id="PF08478">
    <property type="entry name" value="POTRA_1"/>
    <property type="match status" value="1"/>
</dbReference>
<protein>
    <recommendedName>
        <fullName evidence="9">Cell division protein FtsQ</fullName>
    </recommendedName>
</protein>
<dbReference type="Proteomes" id="UP000198816">
    <property type="component" value="Unassembled WGS sequence"/>
</dbReference>
<feature type="transmembrane region" description="Helical" evidence="9">
    <location>
        <begin position="20"/>
        <end position="42"/>
    </location>
</feature>
<keyword evidence="7 9" id="KW-0472">Membrane</keyword>